<dbReference type="Pfam" id="PF13837">
    <property type="entry name" value="Myb_DNA-bind_4"/>
    <property type="match status" value="1"/>
</dbReference>
<dbReference type="Gramene" id="GBG58694">
    <property type="protein sequence ID" value="GBG58694"/>
    <property type="gene ID" value="CBR_g95"/>
</dbReference>
<dbReference type="PANTHER" id="PTHR33492:SF4">
    <property type="entry name" value="OS02G0174300 PROTEIN"/>
    <property type="match status" value="1"/>
</dbReference>
<feature type="compositionally biased region" description="Low complexity" evidence="1">
    <location>
        <begin position="270"/>
        <end position="279"/>
    </location>
</feature>
<keyword evidence="2" id="KW-1133">Transmembrane helix</keyword>
<comment type="caution">
    <text evidence="4">The sequence shown here is derived from an EMBL/GenBank/DDBJ whole genome shotgun (WGS) entry which is preliminary data.</text>
</comment>
<gene>
    <name evidence="4" type="ORF">CBR_g95</name>
</gene>
<sequence>MEDVLQRFPLLLLPTLLLLVVVLFHVRVVVRGPRGRRKRQSPNMRKTTMDRREASNRQPAHAIEYSASGAMAGARLAGAYDPTLYSHLPPHEQPLPPDAEEQWVDDMSRTLPLGSGSTQEWMGSHCRQREAMTSCHSFSALLEDDVGGGDTEIVDLDFGLSSGSGPTATHTRTFNPVPGATVGRLSVHGGRSSPQGVSPDGCRPPPPFSWGAGSSSDMLRTSLPPPLASPLSAPRQTMGAPVANTNVAGSDKVGRGRGGGVRQGKDVSRGGRSSNGSSGEKAGKHPSWSVEEMLKLAWAKRDQQAHFEVMPHNYGRMHNREWKLQDLQKRLLEVGVDRTTDDIGKKWDNLFQQYKKVQRYENASGGKNFLNLTPALRTEEGFNFRISE</sequence>
<accession>A0A388JLK8</accession>
<keyword evidence="2" id="KW-0812">Transmembrane</keyword>
<evidence type="ECO:0000256" key="1">
    <source>
        <dbReference type="SAM" id="MobiDB-lite"/>
    </source>
</evidence>
<feature type="region of interest" description="Disordered" evidence="1">
    <location>
        <begin position="168"/>
        <end position="287"/>
    </location>
</feature>
<keyword evidence="5" id="KW-1185">Reference proteome</keyword>
<name>A0A388JLK8_CHABU</name>
<proteinExistence type="predicted"/>
<dbReference type="InterPro" id="IPR044822">
    <property type="entry name" value="Myb_DNA-bind_4"/>
</dbReference>
<keyword evidence="2" id="KW-0472">Membrane</keyword>
<evidence type="ECO:0000259" key="3">
    <source>
        <dbReference type="Pfam" id="PF13837"/>
    </source>
</evidence>
<evidence type="ECO:0000313" key="5">
    <source>
        <dbReference type="Proteomes" id="UP000265515"/>
    </source>
</evidence>
<organism evidence="4 5">
    <name type="scientific">Chara braunii</name>
    <name type="common">Braun's stonewort</name>
    <dbReference type="NCBI Taxonomy" id="69332"/>
    <lineage>
        <taxon>Eukaryota</taxon>
        <taxon>Viridiplantae</taxon>
        <taxon>Streptophyta</taxon>
        <taxon>Charophyceae</taxon>
        <taxon>Charales</taxon>
        <taxon>Characeae</taxon>
        <taxon>Chara</taxon>
    </lineage>
</organism>
<feature type="transmembrane region" description="Helical" evidence="2">
    <location>
        <begin position="12"/>
        <end position="30"/>
    </location>
</feature>
<dbReference type="AlphaFoldDB" id="A0A388JLK8"/>
<evidence type="ECO:0000256" key="2">
    <source>
        <dbReference type="SAM" id="Phobius"/>
    </source>
</evidence>
<reference evidence="4 5" key="1">
    <citation type="journal article" date="2018" name="Cell">
        <title>The Chara Genome: Secondary Complexity and Implications for Plant Terrestrialization.</title>
        <authorList>
            <person name="Nishiyama T."/>
            <person name="Sakayama H."/>
            <person name="Vries J.D."/>
            <person name="Buschmann H."/>
            <person name="Saint-Marcoux D."/>
            <person name="Ullrich K.K."/>
            <person name="Haas F.B."/>
            <person name="Vanderstraeten L."/>
            <person name="Becker D."/>
            <person name="Lang D."/>
            <person name="Vosolsobe S."/>
            <person name="Rombauts S."/>
            <person name="Wilhelmsson P.K.I."/>
            <person name="Janitza P."/>
            <person name="Kern R."/>
            <person name="Heyl A."/>
            <person name="Rumpler F."/>
            <person name="Villalobos L.I.A.C."/>
            <person name="Clay J.M."/>
            <person name="Skokan R."/>
            <person name="Toyoda A."/>
            <person name="Suzuki Y."/>
            <person name="Kagoshima H."/>
            <person name="Schijlen E."/>
            <person name="Tajeshwar N."/>
            <person name="Catarino B."/>
            <person name="Hetherington A.J."/>
            <person name="Saltykova A."/>
            <person name="Bonnot C."/>
            <person name="Breuninger H."/>
            <person name="Symeonidi A."/>
            <person name="Radhakrishnan G.V."/>
            <person name="Van Nieuwerburgh F."/>
            <person name="Deforce D."/>
            <person name="Chang C."/>
            <person name="Karol K.G."/>
            <person name="Hedrich R."/>
            <person name="Ulvskov P."/>
            <person name="Glockner G."/>
            <person name="Delwiche C.F."/>
            <person name="Petrasek J."/>
            <person name="Van de Peer Y."/>
            <person name="Friml J."/>
            <person name="Beilby M."/>
            <person name="Dolan L."/>
            <person name="Kohara Y."/>
            <person name="Sugano S."/>
            <person name="Fujiyama A."/>
            <person name="Delaux P.-M."/>
            <person name="Quint M."/>
            <person name="TheiBen G."/>
            <person name="Hagemann M."/>
            <person name="Harholt J."/>
            <person name="Dunand C."/>
            <person name="Zachgo S."/>
            <person name="Langdale J."/>
            <person name="Maumus F."/>
            <person name="Straeten D.V.D."/>
            <person name="Gould S.B."/>
            <person name="Rensing S.A."/>
        </authorList>
    </citation>
    <scope>NUCLEOTIDE SEQUENCE [LARGE SCALE GENOMIC DNA]</scope>
    <source>
        <strain evidence="4 5">S276</strain>
    </source>
</reference>
<evidence type="ECO:0000313" key="4">
    <source>
        <dbReference type="EMBL" id="GBG58694.1"/>
    </source>
</evidence>
<dbReference type="PANTHER" id="PTHR33492">
    <property type="entry name" value="OSJNBA0043A12.37 PROTEIN-RELATED"/>
    <property type="match status" value="1"/>
</dbReference>
<dbReference type="Gene3D" id="1.10.10.60">
    <property type="entry name" value="Homeodomain-like"/>
    <property type="match status" value="1"/>
</dbReference>
<dbReference type="Proteomes" id="UP000265515">
    <property type="component" value="Unassembled WGS sequence"/>
</dbReference>
<feature type="domain" description="Myb/SANT-like DNA-binding" evidence="3">
    <location>
        <begin position="286"/>
        <end position="365"/>
    </location>
</feature>
<dbReference type="EMBL" id="BFEA01000001">
    <property type="protein sequence ID" value="GBG58694.1"/>
    <property type="molecule type" value="Genomic_DNA"/>
</dbReference>
<feature type="region of interest" description="Disordered" evidence="1">
    <location>
        <begin position="34"/>
        <end position="59"/>
    </location>
</feature>
<protein>
    <recommendedName>
        <fullName evidence="3">Myb/SANT-like DNA-binding domain-containing protein</fullName>
    </recommendedName>
</protein>